<evidence type="ECO:0000256" key="4">
    <source>
        <dbReference type="ARBA" id="ARBA00022759"/>
    </source>
</evidence>
<comment type="caution">
    <text evidence="12">The sequence shown here is derived from an EMBL/GenBank/DDBJ whole genome shotgun (WGS) entry which is preliminary data.</text>
</comment>
<dbReference type="GO" id="GO:0003964">
    <property type="term" value="F:RNA-directed DNA polymerase activity"/>
    <property type="evidence" value="ECO:0007669"/>
    <property type="project" value="UniProtKB-KW"/>
</dbReference>
<dbReference type="SUPFAM" id="SSF56672">
    <property type="entry name" value="DNA/RNA polymerases"/>
    <property type="match status" value="1"/>
</dbReference>
<dbReference type="InterPro" id="IPR036397">
    <property type="entry name" value="RNaseH_sf"/>
</dbReference>
<evidence type="ECO:0000259" key="9">
    <source>
        <dbReference type="Pfam" id="PF03732"/>
    </source>
</evidence>
<reference evidence="12" key="1">
    <citation type="submission" date="2023-03" db="EMBL/GenBank/DDBJ databases">
        <title>Chromosome-scale reference genome and RAD-based genetic map of yellow starthistle (Centaurea solstitialis) reveal putative structural variation and QTLs associated with invader traits.</title>
        <authorList>
            <person name="Reatini B."/>
            <person name="Cang F.A."/>
            <person name="Jiang Q."/>
            <person name="Mckibben M.T.W."/>
            <person name="Barker M.S."/>
            <person name="Rieseberg L.H."/>
            <person name="Dlugosch K.M."/>
        </authorList>
    </citation>
    <scope>NUCLEOTIDE SEQUENCE</scope>
    <source>
        <strain evidence="12">CAN-66</strain>
        <tissue evidence="12">Leaf</tissue>
    </source>
</reference>
<feature type="region of interest" description="Disordered" evidence="7">
    <location>
        <begin position="416"/>
        <end position="435"/>
    </location>
</feature>
<feature type="compositionally biased region" description="Polar residues" evidence="7">
    <location>
        <begin position="360"/>
        <end position="385"/>
    </location>
</feature>
<keyword evidence="2" id="KW-0548">Nucleotidyltransferase</keyword>
<dbReference type="InterPro" id="IPR012337">
    <property type="entry name" value="RNaseH-like_sf"/>
</dbReference>
<gene>
    <name evidence="12" type="ORF">OSB04_un001116</name>
</gene>
<dbReference type="PANTHER" id="PTHR37984">
    <property type="entry name" value="PROTEIN CBG26694"/>
    <property type="match status" value="1"/>
</dbReference>
<dbReference type="InterPro" id="IPR000477">
    <property type="entry name" value="RT_dom"/>
</dbReference>
<dbReference type="GO" id="GO:0004519">
    <property type="term" value="F:endonuclease activity"/>
    <property type="evidence" value="ECO:0007669"/>
    <property type="project" value="UniProtKB-KW"/>
</dbReference>
<dbReference type="GO" id="GO:0003676">
    <property type="term" value="F:nucleic acid binding"/>
    <property type="evidence" value="ECO:0007669"/>
    <property type="project" value="InterPro"/>
</dbReference>
<evidence type="ECO:0000259" key="8">
    <source>
        <dbReference type="Pfam" id="PF00078"/>
    </source>
</evidence>
<dbReference type="Gene3D" id="3.10.10.10">
    <property type="entry name" value="HIV Type 1 Reverse Transcriptase, subunit A, domain 1"/>
    <property type="match status" value="1"/>
</dbReference>
<dbReference type="FunFam" id="3.10.20.370:FF:000001">
    <property type="entry name" value="Retrovirus-related Pol polyprotein from transposon 17.6-like protein"/>
    <property type="match status" value="1"/>
</dbReference>
<dbReference type="InterPro" id="IPR043128">
    <property type="entry name" value="Rev_trsase/Diguanyl_cyclase"/>
</dbReference>
<dbReference type="FunFam" id="3.30.70.270:FF:000020">
    <property type="entry name" value="Transposon Tf2-6 polyprotein-like Protein"/>
    <property type="match status" value="1"/>
</dbReference>
<feature type="domain" description="Reverse transcriptase RNase H-like" evidence="10">
    <location>
        <begin position="1075"/>
        <end position="1175"/>
    </location>
</feature>
<keyword evidence="6" id="KW-0695">RNA-directed DNA polymerase</keyword>
<dbReference type="Pfam" id="PF17917">
    <property type="entry name" value="RT_RNaseH"/>
    <property type="match status" value="1"/>
</dbReference>
<evidence type="ECO:0000256" key="7">
    <source>
        <dbReference type="SAM" id="MobiDB-lite"/>
    </source>
</evidence>
<dbReference type="GO" id="GO:0016787">
    <property type="term" value="F:hydrolase activity"/>
    <property type="evidence" value="ECO:0007669"/>
    <property type="project" value="UniProtKB-KW"/>
</dbReference>
<feature type="region of interest" description="Disordered" evidence="7">
    <location>
        <begin position="335"/>
        <end position="385"/>
    </location>
</feature>
<dbReference type="InterPro" id="IPR041588">
    <property type="entry name" value="Integrase_H2C2"/>
</dbReference>
<dbReference type="InterPro" id="IPR043502">
    <property type="entry name" value="DNA/RNA_pol_sf"/>
</dbReference>
<dbReference type="SUPFAM" id="SSF53098">
    <property type="entry name" value="Ribonuclease H-like"/>
    <property type="match status" value="1"/>
</dbReference>
<evidence type="ECO:0000256" key="2">
    <source>
        <dbReference type="ARBA" id="ARBA00022695"/>
    </source>
</evidence>
<feature type="domain" description="Retrotransposon gag" evidence="9">
    <location>
        <begin position="101"/>
        <end position="192"/>
    </location>
</feature>
<proteinExistence type="predicted"/>
<dbReference type="Proteomes" id="UP001172457">
    <property type="component" value="Unassembled WGS sequence"/>
</dbReference>
<dbReference type="Gene3D" id="1.10.340.70">
    <property type="match status" value="1"/>
</dbReference>
<keyword evidence="4" id="KW-0255">Endonuclease</keyword>
<evidence type="ECO:0000256" key="1">
    <source>
        <dbReference type="ARBA" id="ARBA00022679"/>
    </source>
</evidence>
<evidence type="ECO:0000259" key="10">
    <source>
        <dbReference type="Pfam" id="PF17917"/>
    </source>
</evidence>
<sequence length="1467" mass="165882">MAGNPPPQEETTITIADNKERGIRDYALPEFGQLQSGILKPPVDATVHFEPKPVMFQMISAMGQFAGLASEDPHSHLKSFLEMTDHFRIRGITIEHLRLTLFSYTLKDQAKVWLSSRPPHSINSWTSLAEKFLKKYYPPTRNVKFRNEILMFQQYEDEAVSDAWERFKELLRRCPHHGIPHCIQMETFYNSLTFAAKGNLDATAGGAFLSKTYTETVDILEKIARNNTDWSNPRALAPKRPSEINENDAITTLNAQILALTNLVKNNLNINEINQVQAVTSSEKEVCVFCGNNHTYENCPNNPAAVNFVGNYSKNSPFSPTYNSNWRNHPHISYKTLGLQPPGASHFQNQQSPPGFHQGAPQNFQGGQSSQMHQQRSQNASDGNGSIESLLKGFINQTNATLRGFETQLGQFANELRNRPPGTLPSDTETPKGKEHVKAVTIVEIGPEIMSTEQPCHTETRHAFDKENFPGLFSIIETPQKPESVPKTAALPSSNAAETPVQTVQKRLSEFEIVALTKECSALLTCKIPPKLKDPGSFTIPCSIGGKEVGHALCDLGAMLDFEADRSCPIIVGRPFLATGRALIDVQKGELTMRVNDQQVTFNLFKTLKYNGNFEDCSAIYTSSDDLEINSISCPLSGDNLTTEVTCADNFENTALENTEVEVLAVFEQLDFSERSVQPPSIVKAPDLDLKPLPSHLKYAYLMEEDKLPVIISSNLSSEQEEKLIKLLQNHKKAIGWTIADIRGISPTLCQHKIILEENSIGKVQPQRRLNPIMKEVVKKEILKWLDAGIIYPISSSGWVSPVQCVPKKGGTTVITNEKNEHISTRTVTGWRICMDYRQLNVATKKDHFPLPFIDQMLDRLAGKEFYCFLDGYSGYNQIHITPEDQEKTTFTCPFGTFAFRRMPFGLCNAPATFQRCMMSIFSDMIEDTMEVFMDDFSVIGTSFENCLENLKKSLERCETHDLILNWEKCHFMVQEGIVLGHSVSKRGLEVDKAKIEVIMQLPEPSTVKGIRSFLGHAGFYRRFIKDFSKISKPLCNLLHVDQPFDFTSECTKAFETLKKALVTAPIVIAPNWALPFEVMCDASDWAVGAVLGQKVNKIFHPIYYASKTLIDAQLNYTTTEKELLAVVFAFDRFRSYLIGTKVIVHTDHSAIKYLFNKTDAKPRLIRWVLLLQEFNKEVIDRKGTDNQVADHLSRIEGRVSTGGNHEIKEFFPDEHVLSIQHHFESNVPWYADIANYLASGLKPYGLNGQRLKKFLYDCKRYFWDDPSLFKIGADQMVRRCVPNFEMKNLLKACHDSPYGGHFGGQRTAAKVLQSGFFWPTLFKDAFEFAKSCDACQRTENLSQRNEMPLNNILEVELFDVWGIDFMGPFPMSFNNQFILVAVDYVSKWVEASACPRNDAKTYNIRYKISTAYHPQTNGLAELSNREIKSILQKVVKPDRKDWSLKLDDALWAYRTAYKTVRNYVQS</sequence>
<keyword evidence="1" id="KW-0808">Transferase</keyword>
<evidence type="ECO:0000256" key="3">
    <source>
        <dbReference type="ARBA" id="ARBA00022722"/>
    </source>
</evidence>
<organism evidence="12 13">
    <name type="scientific">Centaurea solstitialis</name>
    <name type="common">yellow star-thistle</name>
    <dbReference type="NCBI Taxonomy" id="347529"/>
    <lineage>
        <taxon>Eukaryota</taxon>
        <taxon>Viridiplantae</taxon>
        <taxon>Streptophyta</taxon>
        <taxon>Embryophyta</taxon>
        <taxon>Tracheophyta</taxon>
        <taxon>Spermatophyta</taxon>
        <taxon>Magnoliopsida</taxon>
        <taxon>eudicotyledons</taxon>
        <taxon>Gunneridae</taxon>
        <taxon>Pentapetalae</taxon>
        <taxon>asterids</taxon>
        <taxon>campanulids</taxon>
        <taxon>Asterales</taxon>
        <taxon>Asteraceae</taxon>
        <taxon>Carduoideae</taxon>
        <taxon>Cardueae</taxon>
        <taxon>Centaureinae</taxon>
        <taxon>Centaurea</taxon>
    </lineage>
</organism>
<dbReference type="CDD" id="cd01647">
    <property type="entry name" value="RT_LTR"/>
    <property type="match status" value="1"/>
</dbReference>
<evidence type="ECO:0008006" key="14">
    <source>
        <dbReference type="Google" id="ProtNLM"/>
    </source>
</evidence>
<dbReference type="PANTHER" id="PTHR37984:SF5">
    <property type="entry name" value="PROTEIN NYNRIN-LIKE"/>
    <property type="match status" value="1"/>
</dbReference>
<dbReference type="InterPro" id="IPR005162">
    <property type="entry name" value="Retrotrans_gag_dom"/>
</dbReference>
<dbReference type="InterPro" id="IPR041373">
    <property type="entry name" value="RT_RNaseH"/>
</dbReference>
<evidence type="ECO:0000256" key="5">
    <source>
        <dbReference type="ARBA" id="ARBA00022801"/>
    </source>
</evidence>
<protein>
    <recommendedName>
        <fullName evidence="14">Reverse transcriptase</fullName>
    </recommendedName>
</protein>
<keyword evidence="13" id="KW-1185">Reference proteome</keyword>
<dbReference type="CDD" id="cd09274">
    <property type="entry name" value="RNase_HI_RT_Ty3"/>
    <property type="match status" value="1"/>
</dbReference>
<evidence type="ECO:0000256" key="6">
    <source>
        <dbReference type="ARBA" id="ARBA00022918"/>
    </source>
</evidence>
<evidence type="ECO:0000259" key="11">
    <source>
        <dbReference type="Pfam" id="PF17921"/>
    </source>
</evidence>
<keyword evidence="5" id="KW-0378">Hydrolase</keyword>
<accession>A0AA38W200</accession>
<dbReference type="InterPro" id="IPR050951">
    <property type="entry name" value="Retrovirus_Pol_polyprotein"/>
</dbReference>
<name>A0AA38W200_9ASTR</name>
<dbReference type="EMBL" id="JARYMX010000140">
    <property type="protein sequence ID" value="KAJ9535730.1"/>
    <property type="molecule type" value="Genomic_DNA"/>
</dbReference>
<keyword evidence="3" id="KW-0540">Nuclease</keyword>
<dbReference type="Pfam" id="PF00078">
    <property type="entry name" value="RVT_1"/>
    <property type="match status" value="1"/>
</dbReference>
<feature type="domain" description="Integrase zinc-binding" evidence="11">
    <location>
        <begin position="1283"/>
        <end position="1339"/>
    </location>
</feature>
<dbReference type="Pfam" id="PF03732">
    <property type="entry name" value="Retrotrans_gag"/>
    <property type="match status" value="1"/>
</dbReference>
<dbReference type="Gene3D" id="3.30.70.270">
    <property type="match status" value="2"/>
</dbReference>
<evidence type="ECO:0000313" key="12">
    <source>
        <dbReference type="EMBL" id="KAJ9535730.1"/>
    </source>
</evidence>
<dbReference type="Pfam" id="PF17921">
    <property type="entry name" value="Integrase_H2C2"/>
    <property type="match status" value="1"/>
</dbReference>
<dbReference type="Gene3D" id="3.30.420.10">
    <property type="entry name" value="Ribonuclease H-like superfamily/Ribonuclease H"/>
    <property type="match status" value="2"/>
</dbReference>
<evidence type="ECO:0000313" key="13">
    <source>
        <dbReference type="Proteomes" id="UP001172457"/>
    </source>
</evidence>
<feature type="domain" description="Reverse transcriptase" evidence="8">
    <location>
        <begin position="828"/>
        <end position="983"/>
    </location>
</feature>